<feature type="active site" description="Proton acceptor" evidence="4">
    <location>
        <position position="275"/>
    </location>
</feature>
<evidence type="ECO:0000256" key="4">
    <source>
        <dbReference type="PIRSR" id="PIRSR005739-1"/>
    </source>
</evidence>
<keyword evidence="2 6" id="KW-0808">Transferase</keyword>
<evidence type="ECO:0000313" key="6">
    <source>
        <dbReference type="EMBL" id="RAR71604.1"/>
    </source>
</evidence>
<dbReference type="InterPro" id="IPR001077">
    <property type="entry name" value="COMT_C"/>
</dbReference>
<evidence type="ECO:0000313" key="7">
    <source>
        <dbReference type="Proteomes" id="UP000248856"/>
    </source>
</evidence>
<dbReference type="Pfam" id="PF00891">
    <property type="entry name" value="Methyltransf_2"/>
    <property type="match status" value="1"/>
</dbReference>
<dbReference type="SUPFAM" id="SSF46785">
    <property type="entry name" value="Winged helix' DNA-binding domain"/>
    <property type="match status" value="1"/>
</dbReference>
<dbReference type="InterPro" id="IPR036390">
    <property type="entry name" value="WH_DNA-bd_sf"/>
</dbReference>
<dbReference type="Proteomes" id="UP000248856">
    <property type="component" value="Unassembled WGS sequence"/>
</dbReference>
<dbReference type="SUPFAM" id="SSF53335">
    <property type="entry name" value="S-adenosyl-L-methionine-dependent methyltransferases"/>
    <property type="match status" value="1"/>
</dbReference>
<keyword evidence="1 6" id="KW-0489">Methyltransferase</keyword>
<sequence>MVFKHERCYLNTTAGDALHLGYDGGFQETCTSMLDTLHLLNVSYVAHALYAATYWQVLDRLHQSDGESLSEISAACRVQVSILDPVMKVLQAFGYMRLSSEDKWSLGNRSKRLMETENGWLRDYVLIWGQQLIPSFGSIVELAHSEKTGFELAFGKKLWEYNKQNSSANDVFVRFMDAATRQHTNTDEIPRALLLDKARSVVDVGGGSGRFLVAVLQSYPNLKGVVFDQPHLAPIAEKSIADADLAERGSFMGGSFLTDAIPAGADAYLLKHVLHDWPDIGATAILSNISKAMRANSRLFLIEGFLEDNFSAKPWLRTRLLEQVVWTGGKVRTCNEFNQLLDVAGLRMERMHDTNVAADCTVIEISKI</sequence>
<keyword evidence="7" id="KW-1185">Reference proteome</keyword>
<dbReference type="Gene3D" id="1.10.10.10">
    <property type="entry name" value="Winged helix-like DNA-binding domain superfamily/Winged helix DNA-binding domain"/>
    <property type="match status" value="1"/>
</dbReference>
<comment type="caution">
    <text evidence="6">The sequence shown here is derived from an EMBL/GenBank/DDBJ whole genome shotgun (WGS) entry which is preliminary data.</text>
</comment>
<dbReference type="EMBL" id="QLTA01000093">
    <property type="protein sequence ID" value="RAR71604.1"/>
    <property type="molecule type" value="Genomic_DNA"/>
</dbReference>
<evidence type="ECO:0000256" key="2">
    <source>
        <dbReference type="ARBA" id="ARBA00022679"/>
    </source>
</evidence>
<dbReference type="AlphaFoldDB" id="A0A328YED4"/>
<dbReference type="PANTHER" id="PTHR43712:SF2">
    <property type="entry name" value="O-METHYLTRANSFERASE CICE"/>
    <property type="match status" value="1"/>
</dbReference>
<dbReference type="InterPro" id="IPR016461">
    <property type="entry name" value="COMT-like"/>
</dbReference>
<proteinExistence type="predicted"/>
<dbReference type="PANTHER" id="PTHR43712">
    <property type="entry name" value="PUTATIVE (AFU_ORTHOLOGUE AFUA_4G14580)-RELATED"/>
    <property type="match status" value="1"/>
</dbReference>
<evidence type="ECO:0000256" key="1">
    <source>
        <dbReference type="ARBA" id="ARBA00022603"/>
    </source>
</evidence>
<feature type="domain" description="O-methyltransferase C-terminal" evidence="5">
    <location>
        <begin position="147"/>
        <end position="346"/>
    </location>
</feature>
<evidence type="ECO:0000259" key="5">
    <source>
        <dbReference type="Pfam" id="PF00891"/>
    </source>
</evidence>
<dbReference type="PIRSF" id="PIRSF005739">
    <property type="entry name" value="O-mtase"/>
    <property type="match status" value="1"/>
</dbReference>
<dbReference type="GO" id="GO:0008171">
    <property type="term" value="F:O-methyltransferase activity"/>
    <property type="evidence" value="ECO:0007669"/>
    <property type="project" value="InterPro"/>
</dbReference>
<evidence type="ECO:0000256" key="3">
    <source>
        <dbReference type="ARBA" id="ARBA00022691"/>
    </source>
</evidence>
<dbReference type="Gene3D" id="3.40.50.150">
    <property type="entry name" value="Vaccinia Virus protein VP39"/>
    <property type="match status" value="1"/>
</dbReference>
<dbReference type="PROSITE" id="PS51683">
    <property type="entry name" value="SAM_OMT_II"/>
    <property type="match status" value="1"/>
</dbReference>
<organism evidence="6 7">
    <name type="scientific">Paracidovorax anthurii</name>
    <dbReference type="NCBI Taxonomy" id="78229"/>
    <lineage>
        <taxon>Bacteria</taxon>
        <taxon>Pseudomonadati</taxon>
        <taxon>Pseudomonadota</taxon>
        <taxon>Betaproteobacteria</taxon>
        <taxon>Burkholderiales</taxon>
        <taxon>Comamonadaceae</taxon>
        <taxon>Paracidovorax</taxon>
    </lineage>
</organism>
<name>A0A328YED4_9BURK</name>
<reference evidence="6 7" key="1">
    <citation type="submission" date="2018-06" db="EMBL/GenBank/DDBJ databases">
        <title>Genomic Encyclopedia of Archaeal and Bacterial Type Strains, Phase II (KMG-II): from individual species to whole genera.</title>
        <authorList>
            <person name="Goeker M."/>
        </authorList>
    </citation>
    <scope>NUCLEOTIDE SEQUENCE [LARGE SCALE GENOMIC DNA]</scope>
    <source>
        <strain evidence="6 7">CFPB 3232</strain>
    </source>
</reference>
<dbReference type="InterPro" id="IPR029063">
    <property type="entry name" value="SAM-dependent_MTases_sf"/>
</dbReference>
<accession>A0A328YED4</accession>
<dbReference type="InterPro" id="IPR036388">
    <property type="entry name" value="WH-like_DNA-bd_sf"/>
</dbReference>
<dbReference type="GO" id="GO:0032259">
    <property type="term" value="P:methylation"/>
    <property type="evidence" value="ECO:0007669"/>
    <property type="project" value="UniProtKB-KW"/>
</dbReference>
<protein>
    <submittedName>
        <fullName evidence="6">Hydroxyneurosporene-O-methyltransferase</fullName>
    </submittedName>
</protein>
<keyword evidence="3" id="KW-0949">S-adenosyl-L-methionine</keyword>
<gene>
    <name evidence="6" type="ORF">AX018_10939</name>
</gene>